<evidence type="ECO:0000313" key="3">
    <source>
        <dbReference type="EMBL" id="GCL40763.1"/>
    </source>
</evidence>
<dbReference type="PANTHER" id="PTHR35861">
    <property type="match status" value="1"/>
</dbReference>
<feature type="domain" description="Tail sheath protein subtilisin-like" evidence="2">
    <location>
        <begin position="104"/>
        <end position="254"/>
    </location>
</feature>
<comment type="similarity">
    <text evidence="1">Belongs to the myoviridae tail sheath protein family.</text>
</comment>
<dbReference type="Pfam" id="PF04984">
    <property type="entry name" value="Phage_sheath_1"/>
    <property type="match status" value="1"/>
</dbReference>
<comment type="caution">
    <text evidence="3">The sequence shown here is derived from an EMBL/GenBank/DDBJ whole genome shotgun (WGS) entry which is preliminary data.</text>
</comment>
<name>A0A480AAK9_9CYAN</name>
<sequence>MQQLQSKIPGVYLTEISPAPEAQLLTGVPIFFGLAGDQEKVYFPQRLTLLGQFEQFLSPKKDGYLGDAVRGFFENGGRLCYVMPLPDNTLDALKRGLEASEIVENIDLVCAPDIVKGDTQDILEMQREILSHCEKMGDRFAILDAVDSAEVQAINRQKQGLISNHGALYAPWLKIENRENPIPPCGHIAGIYAQSDRTGGVHTAPANQVIEGILDLSFSLTPEQQIQLNQAKEAGVNIIRSLRGRGLRVWGVRTLSDLPEWKYVNVCRLFLTFKRWIDFNLGDTVFEPNDFSLWLRIQRELTIYCESLWQQGALQGETTEQAFYVKCDAITNPPESREMGKAIAQIGLAPTIPGEFIQLLLVQTGNSIALV</sequence>
<gene>
    <name evidence="3" type="ORF">NIES80_04520</name>
</gene>
<dbReference type="RefSeq" id="WP_137906578.1">
    <property type="nucleotide sequence ID" value="NZ_BJCF01000003.1"/>
</dbReference>
<dbReference type="AlphaFoldDB" id="A0A480AAK9"/>
<accession>A0A480AAK9</accession>
<dbReference type="Proteomes" id="UP000299367">
    <property type="component" value="Unassembled WGS sequence"/>
</dbReference>
<dbReference type="EMBL" id="BJCF01000003">
    <property type="protein sequence ID" value="GCL40763.1"/>
    <property type="molecule type" value="Genomic_DNA"/>
</dbReference>
<evidence type="ECO:0000256" key="1">
    <source>
        <dbReference type="ARBA" id="ARBA00008005"/>
    </source>
</evidence>
<organism evidence="3 4">
    <name type="scientific">Dolichospermum planctonicum</name>
    <dbReference type="NCBI Taxonomy" id="136072"/>
    <lineage>
        <taxon>Bacteria</taxon>
        <taxon>Bacillati</taxon>
        <taxon>Cyanobacteriota</taxon>
        <taxon>Cyanophyceae</taxon>
        <taxon>Nostocales</taxon>
        <taxon>Aphanizomenonaceae</taxon>
        <taxon>Dolichospermum</taxon>
    </lineage>
</organism>
<dbReference type="OrthoDB" id="9767864at2"/>
<protein>
    <submittedName>
        <fullName evidence="3">Phage tail sheath protein fi-like protein</fullName>
    </submittedName>
</protein>
<evidence type="ECO:0000313" key="4">
    <source>
        <dbReference type="Proteomes" id="UP000299367"/>
    </source>
</evidence>
<reference evidence="4" key="1">
    <citation type="submission" date="2019-02" db="EMBL/GenBank/DDBJ databases">
        <title>Draft genome sequence of Dolichospermum planctonicum NIES-80.</title>
        <authorList>
            <person name="Yamaguchi H."/>
            <person name="Suzuki S."/>
            <person name="Kawachi M."/>
        </authorList>
    </citation>
    <scope>NUCLEOTIDE SEQUENCE [LARGE SCALE GENOMIC DNA]</scope>
    <source>
        <strain evidence="4">NIES-80</strain>
    </source>
</reference>
<dbReference type="InterPro" id="IPR052042">
    <property type="entry name" value="Tail_sheath_structural"/>
</dbReference>
<dbReference type="InterPro" id="IPR035089">
    <property type="entry name" value="Phage_sheath_subtilisin"/>
</dbReference>
<proteinExistence type="inferred from homology"/>
<dbReference type="PANTHER" id="PTHR35861:SF1">
    <property type="entry name" value="PHAGE TAIL SHEATH PROTEIN"/>
    <property type="match status" value="1"/>
</dbReference>
<evidence type="ECO:0000259" key="2">
    <source>
        <dbReference type="Pfam" id="PF04984"/>
    </source>
</evidence>
<dbReference type="Gene3D" id="3.40.50.11780">
    <property type="match status" value="1"/>
</dbReference>